<proteinExistence type="predicted"/>
<accession>A0A139II87</accession>
<evidence type="ECO:0000313" key="1">
    <source>
        <dbReference type="EMBL" id="KXT14305.1"/>
    </source>
</evidence>
<dbReference type="EMBL" id="LFZO01000086">
    <property type="protein sequence ID" value="KXT14305.1"/>
    <property type="molecule type" value="Genomic_DNA"/>
</dbReference>
<organism evidence="1 2">
    <name type="scientific">Pseudocercospora musae</name>
    <dbReference type="NCBI Taxonomy" id="113226"/>
    <lineage>
        <taxon>Eukaryota</taxon>
        <taxon>Fungi</taxon>
        <taxon>Dikarya</taxon>
        <taxon>Ascomycota</taxon>
        <taxon>Pezizomycotina</taxon>
        <taxon>Dothideomycetes</taxon>
        <taxon>Dothideomycetidae</taxon>
        <taxon>Mycosphaerellales</taxon>
        <taxon>Mycosphaerellaceae</taxon>
        <taxon>Pseudocercospora</taxon>
    </lineage>
</organism>
<sequence length="154" mass="18093">MRTVYTISLEQGRDRSIGMERQVELIDAPDTAKIGAFVGYVESMDYESDMWLESMLDYLRSQDRYQAMARRDFETMDLQSMHSYSFADKTVSKNKADTKSLQWELRCQPIQFNPEIVRTIQPHVHSFLRHLDVTADFRLESRVVLFAHNVFLMA</sequence>
<dbReference type="Proteomes" id="UP000073492">
    <property type="component" value="Unassembled WGS sequence"/>
</dbReference>
<evidence type="ECO:0000313" key="2">
    <source>
        <dbReference type="Proteomes" id="UP000073492"/>
    </source>
</evidence>
<dbReference type="AlphaFoldDB" id="A0A139II87"/>
<name>A0A139II87_9PEZI</name>
<comment type="caution">
    <text evidence="1">The sequence shown here is derived from an EMBL/GenBank/DDBJ whole genome shotgun (WGS) entry which is preliminary data.</text>
</comment>
<keyword evidence="2" id="KW-1185">Reference proteome</keyword>
<gene>
    <name evidence="1" type="ORF">AC579_8416</name>
</gene>
<reference evidence="1 2" key="1">
    <citation type="submission" date="2015-07" db="EMBL/GenBank/DDBJ databases">
        <title>Comparative genomics of the Sigatoka disease complex on banana suggests a link between parallel evolutionary changes in Pseudocercospora fijiensis and Pseudocercospora eumusae and increased virulence on the banana host.</title>
        <authorList>
            <person name="Chang T.-C."/>
            <person name="Salvucci A."/>
            <person name="Crous P.W."/>
            <person name="Stergiopoulos I."/>
        </authorList>
    </citation>
    <scope>NUCLEOTIDE SEQUENCE [LARGE SCALE GENOMIC DNA]</scope>
    <source>
        <strain evidence="1 2">CBS 116634</strain>
    </source>
</reference>
<protein>
    <submittedName>
        <fullName evidence="1">Uncharacterized protein</fullName>
    </submittedName>
</protein>